<reference evidence="3" key="1">
    <citation type="journal article" date="2014" name="Int. J. Syst. Evol. Microbiol.">
        <title>Complete genome sequence of Corynebacterium casei LMG S-19264T (=DSM 44701T), isolated from a smear-ripened cheese.</title>
        <authorList>
            <consortium name="US DOE Joint Genome Institute (JGI-PGF)"/>
            <person name="Walter F."/>
            <person name="Albersmeier A."/>
            <person name="Kalinowski J."/>
            <person name="Ruckert C."/>
        </authorList>
    </citation>
    <scope>NUCLEOTIDE SEQUENCE</scope>
    <source>
        <strain evidence="3">KCTC 32513</strain>
    </source>
</reference>
<dbReference type="PIRSF" id="PIRSF011396">
    <property type="entry name" value="Trp_halogenase"/>
    <property type="match status" value="1"/>
</dbReference>
<feature type="active site" evidence="1">
    <location>
        <position position="84"/>
    </location>
</feature>
<protein>
    <submittedName>
        <fullName evidence="3">Tryptophan halogenase</fullName>
    </submittedName>
</protein>
<keyword evidence="2" id="KW-0274">FAD</keyword>
<feature type="binding site" evidence="2">
    <location>
        <position position="348"/>
    </location>
    <ligand>
        <name>L-tryptophan</name>
        <dbReference type="ChEBI" id="CHEBI:57912"/>
    </ligand>
</feature>
<proteinExistence type="predicted"/>
<sequence>MVDMLPETNIRKILIVGGGTAGWMAAAALSRLIKHDDVDITLIESEAIGTVGVGESTIPHILYFNRLLGLTEDDFVHKTNATFKLGIKFKDWGHLGERYIHSFGPYGVPMDGLHFHHFWMRHTKTGPVPPIDDYNLQILAADAGKFQRPINLANSPLSTLTYAFQFDASLYAKFMREFAEARGVKRVEGRINDVSLNAETGHVDAVTLENGERHEAELFIDCSGFRGLLIEQALKTGYEDWSDVLPCNRAVAQACESTGAPTPYTQATAKSAGWQWRIPLQSRTGNGHVYCSDYMSDDEALKILQEGMDGRPIGEPKLLRFKSGMRKKTWNKNVVTLGLAAGFMEPLESTSIHLVQTGIARLLTNFPDKSFNQPDIDYYNARTRLEYEQVRDFLVLHYYVTERDDSPFWNYCRTMDIPKSLKDRIAIYKENARVYRHDNEVFGEASWFAVMHGQGLTPKRHHPLANMMPDTELEQRMSDIHRTWGKCLESMPDHQAFIDANCKSDL</sequence>
<accession>A0A8J3CT75</accession>
<evidence type="ECO:0000256" key="2">
    <source>
        <dbReference type="PIRSR" id="PIRSR011396-2"/>
    </source>
</evidence>
<dbReference type="Gene3D" id="3.50.50.60">
    <property type="entry name" value="FAD/NAD(P)-binding domain"/>
    <property type="match status" value="1"/>
</dbReference>
<feature type="binding site" evidence="2">
    <location>
        <begin position="18"/>
        <end position="21"/>
    </location>
    <ligand>
        <name>FAD</name>
        <dbReference type="ChEBI" id="CHEBI:57692"/>
    </ligand>
</feature>
<dbReference type="PANTHER" id="PTHR43747:SF4">
    <property type="entry name" value="FLAVIN-DEPENDENT TRYPTOPHAN HALOGENASE"/>
    <property type="match status" value="1"/>
</dbReference>
<dbReference type="InterPro" id="IPR033856">
    <property type="entry name" value="Trp_halogen"/>
</dbReference>
<evidence type="ECO:0000313" key="3">
    <source>
        <dbReference type="EMBL" id="GHA97771.1"/>
    </source>
</evidence>
<dbReference type="InterPro" id="IPR006905">
    <property type="entry name" value="Flavin_halogenase"/>
</dbReference>
<dbReference type="InterPro" id="IPR050816">
    <property type="entry name" value="Flavin-dep_Halogenase_NPB"/>
</dbReference>
<dbReference type="GO" id="GO:0000166">
    <property type="term" value="F:nucleotide binding"/>
    <property type="evidence" value="ECO:0007669"/>
    <property type="project" value="UniProtKB-KW"/>
</dbReference>
<keyword evidence="2" id="KW-0285">Flavoprotein</keyword>
<organism evidence="3 4">
    <name type="scientific">Algimonas arctica</name>
    <dbReference type="NCBI Taxonomy" id="1479486"/>
    <lineage>
        <taxon>Bacteria</taxon>
        <taxon>Pseudomonadati</taxon>
        <taxon>Pseudomonadota</taxon>
        <taxon>Alphaproteobacteria</taxon>
        <taxon>Maricaulales</taxon>
        <taxon>Robiginitomaculaceae</taxon>
        <taxon>Algimonas</taxon>
    </lineage>
</organism>
<keyword evidence="2" id="KW-0547">Nucleotide-binding</keyword>
<dbReference type="AlphaFoldDB" id="A0A8J3CT75"/>
<dbReference type="SUPFAM" id="SSF51905">
    <property type="entry name" value="FAD/NAD(P)-binding domain"/>
    <property type="match status" value="1"/>
</dbReference>
<feature type="binding site" evidence="2">
    <location>
        <position position="352"/>
    </location>
    <ligand>
        <name>FAD</name>
        <dbReference type="ChEBI" id="CHEBI:57692"/>
    </ligand>
</feature>
<evidence type="ECO:0000256" key="1">
    <source>
        <dbReference type="PIRSR" id="PIRSR011396-1"/>
    </source>
</evidence>
<dbReference type="PANTHER" id="PTHR43747">
    <property type="entry name" value="FAD-BINDING PROTEIN"/>
    <property type="match status" value="1"/>
</dbReference>
<gene>
    <name evidence="3" type="ORF">GCM10009069_20910</name>
</gene>
<name>A0A8J3CT75_9PROT</name>
<dbReference type="EMBL" id="BMZH01000008">
    <property type="protein sequence ID" value="GHA97771.1"/>
    <property type="molecule type" value="Genomic_DNA"/>
</dbReference>
<keyword evidence="4" id="KW-1185">Reference proteome</keyword>
<feature type="binding site" evidence="2">
    <location>
        <position position="339"/>
    </location>
    <ligand>
        <name>FAD</name>
        <dbReference type="ChEBI" id="CHEBI:57692"/>
    </ligand>
</feature>
<dbReference type="Pfam" id="PF04820">
    <property type="entry name" value="Trp_halogenase"/>
    <property type="match status" value="1"/>
</dbReference>
<dbReference type="InterPro" id="IPR036188">
    <property type="entry name" value="FAD/NAD-bd_sf"/>
</dbReference>
<evidence type="ECO:0000313" key="4">
    <source>
        <dbReference type="Proteomes" id="UP000634004"/>
    </source>
</evidence>
<reference evidence="3" key="2">
    <citation type="submission" date="2020-09" db="EMBL/GenBank/DDBJ databases">
        <authorList>
            <person name="Sun Q."/>
            <person name="Kim S."/>
        </authorList>
    </citation>
    <scope>NUCLEOTIDE SEQUENCE</scope>
    <source>
        <strain evidence="3">KCTC 32513</strain>
    </source>
</reference>
<comment type="caution">
    <text evidence="3">The sequence shown here is derived from an EMBL/GenBank/DDBJ whole genome shotgun (WGS) entry which is preliminary data.</text>
</comment>
<dbReference type="Proteomes" id="UP000634004">
    <property type="component" value="Unassembled WGS sequence"/>
</dbReference>
<feature type="binding site" evidence="2">
    <location>
        <position position="84"/>
    </location>
    <ligand>
        <name>7-chloro-L-tryptophan</name>
        <dbReference type="ChEBI" id="CHEBI:58713"/>
    </ligand>
</feature>
<dbReference type="GO" id="GO:0004497">
    <property type="term" value="F:monooxygenase activity"/>
    <property type="evidence" value="ECO:0007669"/>
    <property type="project" value="InterPro"/>
</dbReference>